<evidence type="ECO:0000256" key="1">
    <source>
        <dbReference type="SAM" id="Phobius"/>
    </source>
</evidence>
<dbReference type="AGR" id="WB:WBGene00021195"/>
<name>Q9N486_CAEEL</name>
<dbReference type="PaxDb" id="6239-Y17G9A.2"/>
<dbReference type="WormBase" id="Y17G9A.2">
    <property type="protein sequence ID" value="CE27467"/>
    <property type="gene ID" value="WBGene00021195"/>
</dbReference>
<protein>
    <submittedName>
        <fullName evidence="2">TNF_2 domain-containing protein</fullName>
    </submittedName>
</protein>
<dbReference type="eggNOG" id="ENOG502THE4">
    <property type="taxonomic scope" value="Eukaryota"/>
</dbReference>
<evidence type="ECO:0000313" key="2">
    <source>
        <dbReference type="EMBL" id="CCD72229.1"/>
    </source>
</evidence>
<dbReference type="InterPro" id="IPR007767">
    <property type="entry name" value="DUF684"/>
</dbReference>
<accession>Q9N486</accession>
<dbReference type="OrthoDB" id="5861420at2759"/>
<dbReference type="PhylomeDB" id="Q9N486"/>
<dbReference type="CTD" id="177257"/>
<dbReference type="PANTHER" id="PTHR31464:SF4">
    <property type="entry name" value="DUF4242 DOMAIN-CONTAINING PROTEIN-RELATED"/>
    <property type="match status" value="1"/>
</dbReference>
<keyword evidence="1" id="KW-0472">Membrane</keyword>
<feature type="transmembrane region" description="Helical" evidence="1">
    <location>
        <begin position="17"/>
        <end position="40"/>
    </location>
</feature>
<evidence type="ECO:0000313" key="3">
    <source>
        <dbReference type="Proteomes" id="UP000001940"/>
    </source>
</evidence>
<dbReference type="Pfam" id="PF05075">
    <property type="entry name" value="DUF684"/>
    <property type="match status" value="1"/>
</dbReference>
<sequence length="240" mass="27770">MQQNRRLDDSSCPSQTLVVLTLLSLFLCAFTAFGSAFLLYQLMDSTSCKDPRLPLKMDYVWPGNVQKIIDYVIENDMHVTNNDRTFIIRTELMRFKTTDEFYIIVYDHTPESNNHAFYGNKDQYIVSINPGKSNVVVYRSRFWKSSQDSAYNKVMREVDALKENGIQFETDYSHLPKQLSRNFTDSNFIGIISNDLNPKVRGANNWARYWGPGYFEEIPVFDGTTKQEKGSKITVVVGYK</sequence>
<dbReference type="GeneID" id="177257"/>
<dbReference type="RefSeq" id="NP_500656.1">
    <property type="nucleotide sequence ID" value="NM_068255.5"/>
</dbReference>
<evidence type="ECO:0000313" key="4">
    <source>
        <dbReference type="WormBase" id="Y17G9A.2"/>
    </source>
</evidence>
<dbReference type="HOGENOM" id="CLU_075646_0_0_1"/>
<dbReference type="FunCoup" id="Q9N486">
    <property type="interactions" value="268"/>
</dbReference>
<organism evidence="2 3">
    <name type="scientific">Caenorhabditis elegans</name>
    <dbReference type="NCBI Taxonomy" id="6239"/>
    <lineage>
        <taxon>Eukaryota</taxon>
        <taxon>Metazoa</taxon>
        <taxon>Ecdysozoa</taxon>
        <taxon>Nematoda</taxon>
        <taxon>Chromadorea</taxon>
        <taxon>Rhabditida</taxon>
        <taxon>Rhabditina</taxon>
        <taxon>Rhabditomorpha</taxon>
        <taxon>Rhabditoidea</taxon>
        <taxon>Rhabditidae</taxon>
        <taxon>Peloderinae</taxon>
        <taxon>Caenorhabditis</taxon>
    </lineage>
</organism>
<dbReference type="PANTHER" id="PTHR31464">
    <property type="entry name" value="PROTEIN CBG01266"/>
    <property type="match status" value="1"/>
</dbReference>
<dbReference type="UCSC" id="Y17G9A.2">
    <property type="organism name" value="c. elegans"/>
</dbReference>
<keyword evidence="1" id="KW-0812">Transmembrane</keyword>
<dbReference type="KEGG" id="cel:CELE_Y17G9A.2"/>
<dbReference type="InParanoid" id="Q9N486"/>
<dbReference type="Proteomes" id="UP000001940">
    <property type="component" value="Chromosome IV"/>
</dbReference>
<dbReference type="EMBL" id="BX284604">
    <property type="protein sequence ID" value="CCD72229.1"/>
    <property type="molecule type" value="Genomic_DNA"/>
</dbReference>
<reference evidence="2 3" key="1">
    <citation type="journal article" date="1998" name="Science">
        <title>Genome sequence of the nematode C. elegans: a platform for investigating biology.</title>
        <authorList>
            <consortium name="The C. elegans sequencing consortium"/>
            <person name="Sulson J.E."/>
            <person name="Waterston R."/>
        </authorList>
    </citation>
    <scope>NUCLEOTIDE SEQUENCE [LARGE SCALE GENOMIC DNA]</scope>
    <source>
        <strain evidence="2 3">Bristol N2</strain>
    </source>
</reference>
<proteinExistence type="predicted"/>
<dbReference type="Bgee" id="WBGene00021195">
    <property type="expression patterns" value="Expressed in larva and 1 other cell type or tissue"/>
</dbReference>
<keyword evidence="3" id="KW-1185">Reference proteome</keyword>
<gene>
    <name evidence="2" type="ORF">CELE_Y17G9A.2</name>
    <name evidence="2 4" type="ORF">Y17G9A.2</name>
</gene>
<dbReference type="AlphaFoldDB" id="Q9N486"/>
<keyword evidence="1" id="KW-1133">Transmembrane helix</keyword>